<comment type="catalytic activity">
    <reaction evidence="1">
        <text>ATP + protein L-histidine = ADP + protein N-phospho-L-histidine.</text>
        <dbReference type="EC" id="2.7.13.3"/>
    </reaction>
</comment>
<keyword evidence="13 15" id="KW-0472">Membrane</keyword>
<dbReference type="Pfam" id="PF00672">
    <property type="entry name" value="HAMP"/>
    <property type="match status" value="1"/>
</dbReference>
<evidence type="ECO:0000256" key="7">
    <source>
        <dbReference type="ARBA" id="ARBA00022692"/>
    </source>
</evidence>
<dbReference type="Gene3D" id="3.30.450.20">
    <property type="entry name" value="PAS domain"/>
    <property type="match status" value="1"/>
</dbReference>
<protein>
    <recommendedName>
        <fullName evidence="3">histidine kinase</fullName>
        <ecNumber evidence="3">2.7.13.3</ecNumber>
    </recommendedName>
</protein>
<dbReference type="EC" id="2.7.13.3" evidence="3"/>
<dbReference type="HOGENOM" id="CLU_023166_1_0_7"/>
<dbReference type="PRINTS" id="PR00344">
    <property type="entry name" value="BCTRLSENSOR"/>
</dbReference>
<name>F2NDH6_DESAR</name>
<evidence type="ECO:0000256" key="4">
    <source>
        <dbReference type="ARBA" id="ARBA00022475"/>
    </source>
</evidence>
<evidence type="ECO:0000313" key="19">
    <source>
        <dbReference type="Proteomes" id="UP000000483"/>
    </source>
</evidence>
<dbReference type="InterPro" id="IPR005467">
    <property type="entry name" value="His_kinase_dom"/>
</dbReference>
<dbReference type="Gene3D" id="6.10.340.10">
    <property type="match status" value="1"/>
</dbReference>
<feature type="domain" description="HAMP" evidence="17">
    <location>
        <begin position="300"/>
        <end position="353"/>
    </location>
</feature>
<evidence type="ECO:0000256" key="14">
    <source>
        <dbReference type="SAM" id="Coils"/>
    </source>
</evidence>
<feature type="coiled-coil region" evidence="14">
    <location>
        <begin position="345"/>
        <end position="379"/>
    </location>
</feature>
<dbReference type="PROSITE" id="PS50885">
    <property type="entry name" value="HAMP"/>
    <property type="match status" value="1"/>
</dbReference>
<keyword evidence="7 15" id="KW-0812">Transmembrane</keyword>
<keyword evidence="5" id="KW-0597">Phosphoprotein</keyword>
<dbReference type="OrthoDB" id="9777714at2"/>
<dbReference type="InterPro" id="IPR003594">
    <property type="entry name" value="HATPase_dom"/>
</dbReference>
<dbReference type="PANTHER" id="PTHR43065">
    <property type="entry name" value="SENSOR HISTIDINE KINASE"/>
    <property type="match status" value="1"/>
</dbReference>
<gene>
    <name evidence="18" type="ordered locus">Desac_2431</name>
</gene>
<evidence type="ECO:0000256" key="11">
    <source>
        <dbReference type="ARBA" id="ARBA00022989"/>
    </source>
</evidence>
<dbReference type="eggNOG" id="COG4191">
    <property type="taxonomic scope" value="Bacteria"/>
</dbReference>
<evidence type="ECO:0000256" key="10">
    <source>
        <dbReference type="ARBA" id="ARBA00022840"/>
    </source>
</evidence>
<comment type="subcellular location">
    <subcellularLocation>
        <location evidence="2">Cell membrane</location>
        <topology evidence="2">Multi-pass membrane protein</topology>
    </subcellularLocation>
</comment>
<dbReference type="PROSITE" id="PS50109">
    <property type="entry name" value="HIS_KIN"/>
    <property type="match status" value="1"/>
</dbReference>
<evidence type="ECO:0000256" key="3">
    <source>
        <dbReference type="ARBA" id="ARBA00012438"/>
    </source>
</evidence>
<dbReference type="Gene3D" id="1.10.287.130">
    <property type="match status" value="1"/>
</dbReference>
<evidence type="ECO:0000256" key="2">
    <source>
        <dbReference type="ARBA" id="ARBA00004651"/>
    </source>
</evidence>
<dbReference type="InterPro" id="IPR036890">
    <property type="entry name" value="HATPase_C_sf"/>
</dbReference>
<evidence type="ECO:0000256" key="8">
    <source>
        <dbReference type="ARBA" id="ARBA00022741"/>
    </source>
</evidence>
<feature type="transmembrane region" description="Helical" evidence="15">
    <location>
        <begin position="279"/>
        <end position="303"/>
    </location>
</feature>
<dbReference type="InterPro" id="IPR033479">
    <property type="entry name" value="dCache_1"/>
</dbReference>
<dbReference type="Pfam" id="PF02518">
    <property type="entry name" value="HATPase_c"/>
    <property type="match status" value="1"/>
</dbReference>
<dbReference type="SMART" id="SM00304">
    <property type="entry name" value="HAMP"/>
    <property type="match status" value="1"/>
</dbReference>
<evidence type="ECO:0000256" key="1">
    <source>
        <dbReference type="ARBA" id="ARBA00000085"/>
    </source>
</evidence>
<evidence type="ECO:0000256" key="12">
    <source>
        <dbReference type="ARBA" id="ARBA00023012"/>
    </source>
</evidence>
<organism evidence="18 19">
    <name type="scientific">Desulfobacca acetoxidans (strain ATCC 700848 / DSM 11109 / ASRB2)</name>
    <dbReference type="NCBI Taxonomy" id="880072"/>
    <lineage>
        <taxon>Bacteria</taxon>
        <taxon>Pseudomonadati</taxon>
        <taxon>Thermodesulfobacteriota</taxon>
        <taxon>Desulfobaccia</taxon>
        <taxon>Desulfobaccales</taxon>
        <taxon>Desulfobaccaceae</taxon>
        <taxon>Desulfobacca</taxon>
    </lineage>
</organism>
<dbReference type="CDD" id="cd06225">
    <property type="entry name" value="HAMP"/>
    <property type="match status" value="1"/>
</dbReference>
<dbReference type="InterPro" id="IPR029151">
    <property type="entry name" value="Sensor-like_sf"/>
</dbReference>
<dbReference type="RefSeq" id="WP_013707361.1">
    <property type="nucleotide sequence ID" value="NC_015388.1"/>
</dbReference>
<keyword evidence="14" id="KW-0175">Coiled coil</keyword>
<dbReference type="InterPro" id="IPR036097">
    <property type="entry name" value="HisK_dim/P_sf"/>
</dbReference>
<dbReference type="AlphaFoldDB" id="F2NDH6"/>
<keyword evidence="6" id="KW-0808">Transferase</keyword>
<dbReference type="SUPFAM" id="SSF103190">
    <property type="entry name" value="Sensory domain-like"/>
    <property type="match status" value="1"/>
</dbReference>
<dbReference type="SUPFAM" id="SSF47384">
    <property type="entry name" value="Homodimeric domain of signal transducing histidine kinase"/>
    <property type="match status" value="1"/>
</dbReference>
<keyword evidence="19" id="KW-1185">Reference proteome</keyword>
<keyword evidence="8" id="KW-0547">Nucleotide-binding</keyword>
<dbReference type="GO" id="GO:0005886">
    <property type="term" value="C:plasma membrane"/>
    <property type="evidence" value="ECO:0007669"/>
    <property type="project" value="UniProtKB-SubCell"/>
</dbReference>
<dbReference type="KEGG" id="dao:Desac_2431"/>
<evidence type="ECO:0000256" key="13">
    <source>
        <dbReference type="ARBA" id="ARBA00023136"/>
    </source>
</evidence>
<dbReference type="SMART" id="SM00388">
    <property type="entry name" value="HisKA"/>
    <property type="match status" value="1"/>
</dbReference>
<dbReference type="InterPro" id="IPR004358">
    <property type="entry name" value="Sig_transdc_His_kin-like_C"/>
</dbReference>
<reference evidence="19" key="2">
    <citation type="submission" date="2011-03" db="EMBL/GenBank/DDBJ databases">
        <title>The complete genome of Desulfobacca acetoxidans DSM 11109.</title>
        <authorList>
            <consortium name="US DOE Joint Genome Institute (JGI-PGF)"/>
            <person name="Lucas S."/>
            <person name="Copeland A."/>
            <person name="Lapidus A."/>
            <person name="Bruce D."/>
            <person name="Goodwin L."/>
            <person name="Pitluck S."/>
            <person name="Peters L."/>
            <person name="Kyrpides N."/>
            <person name="Mavromatis K."/>
            <person name="Ivanova N."/>
            <person name="Ovchinnikova G."/>
            <person name="Teshima H."/>
            <person name="Detter J.C."/>
            <person name="Han C."/>
            <person name="Land M."/>
            <person name="Hauser L."/>
            <person name="Markowitz V."/>
            <person name="Cheng J.-F."/>
            <person name="Hugenholtz P."/>
            <person name="Woyke T."/>
            <person name="Wu D."/>
            <person name="Spring S."/>
            <person name="Schueler E."/>
            <person name="Brambilla E."/>
            <person name="Klenk H.-P."/>
            <person name="Eisen J.A."/>
        </authorList>
    </citation>
    <scope>NUCLEOTIDE SEQUENCE [LARGE SCALE GENOMIC DNA]</scope>
    <source>
        <strain evidence="19">ATCC 700848 / DSM 11109 / ASRB2</strain>
    </source>
</reference>
<dbReference type="Gene3D" id="3.30.565.10">
    <property type="entry name" value="Histidine kinase-like ATPase, C-terminal domain"/>
    <property type="match status" value="1"/>
</dbReference>
<dbReference type="EMBL" id="CP002629">
    <property type="protein sequence ID" value="AEB10252.1"/>
    <property type="molecule type" value="Genomic_DNA"/>
</dbReference>
<dbReference type="SMART" id="SM00387">
    <property type="entry name" value="HATPase_c"/>
    <property type="match status" value="1"/>
</dbReference>
<evidence type="ECO:0000256" key="15">
    <source>
        <dbReference type="SAM" id="Phobius"/>
    </source>
</evidence>
<evidence type="ECO:0000256" key="9">
    <source>
        <dbReference type="ARBA" id="ARBA00022777"/>
    </source>
</evidence>
<evidence type="ECO:0000259" key="16">
    <source>
        <dbReference type="PROSITE" id="PS50109"/>
    </source>
</evidence>
<reference evidence="18 19" key="1">
    <citation type="journal article" date="2011" name="Stand. Genomic Sci.">
        <title>Complete genome sequence of the acetate-degrading sulfate reducer Desulfobacca acetoxidans type strain (ASRB2).</title>
        <authorList>
            <person name="Goker M."/>
            <person name="Teshima H."/>
            <person name="Lapidus A."/>
            <person name="Nolan M."/>
            <person name="Lucas S."/>
            <person name="Hammon N."/>
            <person name="Deshpande S."/>
            <person name="Cheng J.F."/>
            <person name="Tapia R."/>
            <person name="Han C."/>
            <person name="Goodwin L."/>
            <person name="Pitluck S."/>
            <person name="Huntemann M."/>
            <person name="Liolios K."/>
            <person name="Ivanova N."/>
            <person name="Pagani I."/>
            <person name="Mavromatis K."/>
            <person name="Ovchinikova G."/>
            <person name="Pati A."/>
            <person name="Chen A."/>
            <person name="Palaniappan K."/>
            <person name="Land M."/>
            <person name="Hauser L."/>
            <person name="Brambilla E.M."/>
            <person name="Rohde M."/>
            <person name="Spring S."/>
            <person name="Detter J.C."/>
            <person name="Woyke T."/>
            <person name="Bristow J."/>
            <person name="Eisen J.A."/>
            <person name="Markowitz V."/>
            <person name="Hugenholtz P."/>
            <person name="Kyrpides N.C."/>
            <person name="Klenk H.P."/>
        </authorList>
    </citation>
    <scope>NUCLEOTIDE SEQUENCE [LARGE SCALE GENOMIC DNA]</scope>
    <source>
        <strain evidence="19">ATCC 700848 / DSM 11109 / ASRB2</strain>
    </source>
</reference>
<evidence type="ECO:0000259" key="17">
    <source>
        <dbReference type="PROSITE" id="PS50885"/>
    </source>
</evidence>
<dbReference type="STRING" id="880072.Desac_2431"/>
<dbReference type="CDD" id="cd00082">
    <property type="entry name" value="HisKA"/>
    <property type="match status" value="1"/>
</dbReference>
<dbReference type="SUPFAM" id="SSF55874">
    <property type="entry name" value="ATPase domain of HSP90 chaperone/DNA topoisomerase II/histidine kinase"/>
    <property type="match status" value="1"/>
</dbReference>
<dbReference type="CDD" id="cd12912">
    <property type="entry name" value="PDC2_MCP_like"/>
    <property type="match status" value="1"/>
</dbReference>
<accession>F2NDH6</accession>
<dbReference type="SUPFAM" id="SSF158472">
    <property type="entry name" value="HAMP domain-like"/>
    <property type="match status" value="1"/>
</dbReference>
<dbReference type="GO" id="GO:0005524">
    <property type="term" value="F:ATP binding"/>
    <property type="evidence" value="ECO:0007669"/>
    <property type="project" value="UniProtKB-KW"/>
</dbReference>
<evidence type="ECO:0000256" key="6">
    <source>
        <dbReference type="ARBA" id="ARBA00022679"/>
    </source>
</evidence>
<keyword evidence="12" id="KW-0902">Two-component regulatory system</keyword>
<dbReference type="CDD" id="cd18773">
    <property type="entry name" value="PDC1_HK_sensor"/>
    <property type="match status" value="1"/>
</dbReference>
<feature type="domain" description="Histidine kinase" evidence="16">
    <location>
        <begin position="395"/>
        <end position="610"/>
    </location>
</feature>
<dbReference type="GO" id="GO:0000155">
    <property type="term" value="F:phosphorelay sensor kinase activity"/>
    <property type="evidence" value="ECO:0007669"/>
    <property type="project" value="InterPro"/>
</dbReference>
<dbReference type="Pfam" id="PF02743">
    <property type="entry name" value="dCache_1"/>
    <property type="match status" value="1"/>
</dbReference>
<proteinExistence type="predicted"/>
<evidence type="ECO:0000313" key="18">
    <source>
        <dbReference type="EMBL" id="AEB10252.1"/>
    </source>
</evidence>
<dbReference type="InterPro" id="IPR003660">
    <property type="entry name" value="HAMP_dom"/>
</dbReference>
<evidence type="ECO:0000256" key="5">
    <source>
        <dbReference type="ARBA" id="ARBA00022553"/>
    </source>
</evidence>
<dbReference type="Proteomes" id="UP000000483">
    <property type="component" value="Chromosome"/>
</dbReference>
<keyword evidence="11 15" id="KW-1133">Transmembrane helix</keyword>
<keyword evidence="10" id="KW-0067">ATP-binding</keyword>
<dbReference type="InterPro" id="IPR003661">
    <property type="entry name" value="HisK_dim/P_dom"/>
</dbReference>
<keyword evidence="4" id="KW-1003">Cell membrane</keyword>
<keyword evidence="9 18" id="KW-0418">Kinase</keyword>
<sequence length="623" mass="68648">MKQRLVFTNLQIKVMLLFISLALAPLAIVGAFAIKTAEEIILNMVRNQIQHIAVDKATLLERWISERQADLKVIAGSSLLGSLNREQIAPFLELVRDQYKVYSEFIVIASDGRIIYDSTDNRHHPRTAEWFSNALAGKPYMSDIAFDAAQKESFFRISTPLLHASGGVQGAVCAKVGTNVILSIILRISLGETGECYLVNREGTFLAHKEPRRILTETIAQSESFKNIFNAGTHRITYIDYRGIEVIGASARVGGTDWALVVEQDKDEAFRGALRLKHYIFLVAAMSAGGALVLAWLLSYYIVNPIRKLSVAANCLARGEFAEASIETTRADEIGLLSNAFADMARQLESRQQKLEQRMVLTESELEETGEKLKETQQAAVRSQQLASLGQLASGVAHEIRTPLTSLKLFLESIENEITISPEYEEDFQVAMNQIRRMEATINRFLDFARPREPVYSWLEVGDLLEDALLIIGPRARLQETTIRKSLSPSLPKIKGDRKQLGEALLNLMVNALEAMPQRGRLTVAAHPGELPGTDGSRPCVVIDISDTSPGIQGENIGRLFEPFFTTKATGAGLGLSIVSSTVQRHGGEVMVRSVVGRGTTFSVFIPTEAEPAIGKNGKHTDS</sequence>
<dbReference type="PANTHER" id="PTHR43065:SF10">
    <property type="entry name" value="PEROXIDE STRESS-ACTIVATED HISTIDINE KINASE MAK3"/>
    <property type="match status" value="1"/>
</dbReference>
<dbReference type="Pfam" id="PF00512">
    <property type="entry name" value="HisKA"/>
    <property type="match status" value="1"/>
</dbReference>